<name>A0A835Q9A5_VANPL</name>
<dbReference type="InterPro" id="IPR027799">
    <property type="entry name" value="Rtf2_RING-finger"/>
</dbReference>
<protein>
    <recommendedName>
        <fullName evidence="1">Ubiquitin-like domain-containing protein</fullName>
    </recommendedName>
</protein>
<dbReference type="Pfam" id="PF04641">
    <property type="entry name" value="Rtf2"/>
    <property type="match status" value="1"/>
</dbReference>
<dbReference type="PANTHER" id="PTHR12775">
    <property type="entry name" value="PROTEIN C20ORF43 HOMOLOG"/>
    <property type="match status" value="1"/>
</dbReference>
<dbReference type="AlphaFoldDB" id="A0A835Q9A5"/>
<organism evidence="2 3">
    <name type="scientific">Vanilla planifolia</name>
    <name type="common">Vanilla</name>
    <dbReference type="NCBI Taxonomy" id="51239"/>
    <lineage>
        <taxon>Eukaryota</taxon>
        <taxon>Viridiplantae</taxon>
        <taxon>Streptophyta</taxon>
        <taxon>Embryophyta</taxon>
        <taxon>Tracheophyta</taxon>
        <taxon>Spermatophyta</taxon>
        <taxon>Magnoliopsida</taxon>
        <taxon>Liliopsida</taxon>
        <taxon>Asparagales</taxon>
        <taxon>Orchidaceae</taxon>
        <taxon>Vanilloideae</taxon>
        <taxon>Vanilleae</taxon>
        <taxon>Vanilla</taxon>
    </lineage>
</organism>
<sequence length="343" mass="37602">MASTGKVLHIFVASPDLGLPCRLVTTMPDLTINRLKLSFLPYQFVNLDSVYCTLNGRPIPDSATLATGNVPPSSLITLRLRLAGGGGDGGATGAESRDCYLNMYASKKPDKVDPNETRLSRWTTCALSADPLSPPCVIDCLGNIFNKESLVEALIHKRLPREFNYIRGLKDMIPVHLTPIRDAGDSETRFECPVSGLEFNGKYGFVAIKSCGHVLSAKALKEVKSSACLVCHKEFLELDKFVINGSADEVVVLRNRMEVERGRLREKKEKKGISCLSGTKHAVDAKVGCLEDGRKDEGRKRFKAVDNAPANATKEVYASIFTSSKKVDFKETYSCRSLPLGRN</sequence>
<comment type="caution">
    <text evidence="2">The sequence shown here is derived from an EMBL/GenBank/DDBJ whole genome shotgun (WGS) entry which is preliminary data.</text>
</comment>
<proteinExistence type="predicted"/>
<gene>
    <name evidence="2" type="ORF">HPP92_018159</name>
</gene>
<dbReference type="OrthoDB" id="247013at2759"/>
<feature type="domain" description="Ubiquitin-like" evidence="1">
    <location>
        <begin position="8"/>
        <end position="85"/>
    </location>
</feature>
<evidence type="ECO:0000313" key="3">
    <source>
        <dbReference type="Proteomes" id="UP000639772"/>
    </source>
</evidence>
<dbReference type="GO" id="GO:0005634">
    <property type="term" value="C:nucleus"/>
    <property type="evidence" value="ECO:0007669"/>
    <property type="project" value="TreeGrafter"/>
</dbReference>
<dbReference type="CDD" id="cd16653">
    <property type="entry name" value="RING-like_Rtf2"/>
    <property type="match status" value="1"/>
</dbReference>
<dbReference type="PROSITE" id="PS50053">
    <property type="entry name" value="UBIQUITIN_2"/>
    <property type="match status" value="1"/>
</dbReference>
<dbReference type="PANTHER" id="PTHR12775:SF2">
    <property type="entry name" value="REPLICATION TERMINATION FACTOR 2"/>
    <property type="match status" value="1"/>
</dbReference>
<dbReference type="InterPro" id="IPR006735">
    <property type="entry name" value="Rtf2"/>
</dbReference>
<dbReference type="GO" id="GO:0006274">
    <property type="term" value="P:DNA replication termination"/>
    <property type="evidence" value="ECO:0007669"/>
    <property type="project" value="TreeGrafter"/>
</dbReference>
<evidence type="ECO:0000313" key="2">
    <source>
        <dbReference type="EMBL" id="KAG0468831.1"/>
    </source>
</evidence>
<reference evidence="2 3" key="1">
    <citation type="journal article" date="2020" name="Nat. Food">
        <title>A phased Vanilla planifolia genome enables genetic improvement of flavour and production.</title>
        <authorList>
            <person name="Hasing T."/>
            <person name="Tang H."/>
            <person name="Brym M."/>
            <person name="Khazi F."/>
            <person name="Huang T."/>
            <person name="Chambers A.H."/>
        </authorList>
    </citation>
    <scope>NUCLEOTIDE SEQUENCE [LARGE SCALE GENOMIC DNA]</scope>
    <source>
        <tissue evidence="2">Leaf</tissue>
    </source>
</reference>
<dbReference type="Proteomes" id="UP000639772">
    <property type="component" value="Chromosome 9"/>
</dbReference>
<evidence type="ECO:0000259" key="1">
    <source>
        <dbReference type="PROSITE" id="PS50053"/>
    </source>
</evidence>
<dbReference type="EMBL" id="JADCNM010000009">
    <property type="protein sequence ID" value="KAG0468831.1"/>
    <property type="molecule type" value="Genomic_DNA"/>
</dbReference>
<dbReference type="InterPro" id="IPR000626">
    <property type="entry name" value="Ubiquitin-like_dom"/>
</dbReference>
<accession>A0A835Q9A5</accession>